<dbReference type="EMBL" id="CP147988">
    <property type="protein sequence ID" value="WXK51462.1"/>
    <property type="molecule type" value="Genomic_DNA"/>
</dbReference>
<protein>
    <submittedName>
        <fullName evidence="1">Uncharacterized protein</fullName>
    </submittedName>
</protein>
<reference evidence="1 2" key="1">
    <citation type="submission" date="2024-02" db="EMBL/GenBank/DDBJ databases">
        <title>complete genome of Flavobacterium ginsenosidimutans Str. YTB16.</title>
        <authorList>
            <person name="Wang Q."/>
        </authorList>
    </citation>
    <scope>NUCLEOTIDE SEQUENCE [LARGE SCALE GENOMIC DNA]</scope>
    <source>
        <strain evidence="1 2">YTB16</strain>
    </source>
</reference>
<dbReference type="RefSeq" id="WP_111288264.1">
    <property type="nucleotide sequence ID" value="NZ_CP147988.1"/>
</dbReference>
<accession>A0ABZ2QBI5</accession>
<gene>
    <name evidence="1" type="ORF">V6624_07450</name>
</gene>
<dbReference type="Proteomes" id="UP001447857">
    <property type="component" value="Chromosome"/>
</dbReference>
<sequence length="61" mass="7302">MRTLNSIALEYLLRNDSQQNNHTSEEVTRETTRIEKEQNVKQKSLLFQLYELEEEAEEFLA</sequence>
<evidence type="ECO:0000313" key="1">
    <source>
        <dbReference type="EMBL" id="WXK51462.1"/>
    </source>
</evidence>
<proteinExistence type="predicted"/>
<organism evidence="1 2">
    <name type="scientific">Flavobacterium ginsenosidimutans</name>
    <dbReference type="NCBI Taxonomy" id="687844"/>
    <lineage>
        <taxon>Bacteria</taxon>
        <taxon>Pseudomonadati</taxon>
        <taxon>Bacteroidota</taxon>
        <taxon>Flavobacteriia</taxon>
        <taxon>Flavobacteriales</taxon>
        <taxon>Flavobacteriaceae</taxon>
        <taxon>Flavobacterium</taxon>
    </lineage>
</organism>
<name>A0ABZ2QBI5_9FLAO</name>
<evidence type="ECO:0000313" key="2">
    <source>
        <dbReference type="Proteomes" id="UP001447857"/>
    </source>
</evidence>
<keyword evidence="2" id="KW-1185">Reference proteome</keyword>